<dbReference type="OrthoDB" id="2126698at2759"/>
<feature type="signal peptide" evidence="3">
    <location>
        <begin position="1"/>
        <end position="19"/>
    </location>
</feature>
<accession>A0A5J9W841</accession>
<evidence type="ECO:0000313" key="5">
    <source>
        <dbReference type="Proteomes" id="UP000324897"/>
    </source>
</evidence>
<feature type="compositionally biased region" description="Basic residues" evidence="2">
    <location>
        <begin position="92"/>
        <end position="102"/>
    </location>
</feature>
<dbReference type="Pfam" id="PF01554">
    <property type="entry name" value="MatE"/>
    <property type="match status" value="1"/>
</dbReference>
<dbReference type="GO" id="GO:0042910">
    <property type="term" value="F:xenobiotic transmembrane transporter activity"/>
    <property type="evidence" value="ECO:0007669"/>
    <property type="project" value="InterPro"/>
</dbReference>
<dbReference type="Proteomes" id="UP000324897">
    <property type="component" value="Chromosome 5"/>
</dbReference>
<proteinExistence type="inferred from homology"/>
<dbReference type="PANTHER" id="PTHR11206">
    <property type="entry name" value="MULTIDRUG RESISTANCE PROTEIN"/>
    <property type="match status" value="1"/>
</dbReference>
<gene>
    <name evidence="4" type="ORF">EJB05_03566</name>
</gene>
<evidence type="ECO:0000313" key="4">
    <source>
        <dbReference type="EMBL" id="TVU44133.1"/>
    </source>
</evidence>
<protein>
    <recommendedName>
        <fullName evidence="6">Protein DETOXIFICATION</fullName>
    </recommendedName>
</protein>
<name>A0A5J9W841_9POAL</name>
<feature type="region of interest" description="Disordered" evidence="2">
    <location>
        <begin position="57"/>
        <end position="137"/>
    </location>
</feature>
<feature type="non-terminal residue" evidence="4">
    <location>
        <position position="1"/>
    </location>
</feature>
<dbReference type="Gramene" id="TVU44133">
    <property type="protein sequence ID" value="TVU44133"/>
    <property type="gene ID" value="EJB05_03566"/>
</dbReference>
<dbReference type="InterPro" id="IPR002528">
    <property type="entry name" value="MATE_fam"/>
</dbReference>
<comment type="similarity">
    <text evidence="1">Belongs to the multi antimicrobial extrusion (MATE) (TC 2.A.66.1) family.</text>
</comment>
<dbReference type="EMBL" id="RWGY01000004">
    <property type="protein sequence ID" value="TVU44133.1"/>
    <property type="molecule type" value="Genomic_DNA"/>
</dbReference>
<keyword evidence="3" id="KW-0732">Signal</keyword>
<organism evidence="4 5">
    <name type="scientific">Eragrostis curvula</name>
    <name type="common">weeping love grass</name>
    <dbReference type="NCBI Taxonomy" id="38414"/>
    <lineage>
        <taxon>Eukaryota</taxon>
        <taxon>Viridiplantae</taxon>
        <taxon>Streptophyta</taxon>
        <taxon>Embryophyta</taxon>
        <taxon>Tracheophyta</taxon>
        <taxon>Spermatophyta</taxon>
        <taxon>Magnoliopsida</taxon>
        <taxon>Liliopsida</taxon>
        <taxon>Poales</taxon>
        <taxon>Poaceae</taxon>
        <taxon>PACMAD clade</taxon>
        <taxon>Chloridoideae</taxon>
        <taxon>Eragrostideae</taxon>
        <taxon>Eragrostidinae</taxon>
        <taxon>Eragrostis</taxon>
    </lineage>
</organism>
<comment type="caution">
    <text evidence="4">The sequence shown here is derived from an EMBL/GenBank/DDBJ whole genome shotgun (WGS) entry which is preliminary data.</text>
</comment>
<evidence type="ECO:0000256" key="2">
    <source>
        <dbReference type="SAM" id="MobiDB-lite"/>
    </source>
</evidence>
<evidence type="ECO:0000256" key="1">
    <source>
        <dbReference type="ARBA" id="ARBA00010199"/>
    </source>
</evidence>
<keyword evidence="5" id="KW-1185">Reference proteome</keyword>
<feature type="chain" id="PRO_5023922623" description="Protein DETOXIFICATION" evidence="3">
    <location>
        <begin position="20"/>
        <end position="299"/>
    </location>
</feature>
<sequence length="299" mass="31487">MAQARASFTSNLLAVLVTASSTRRKQAPSRRFRDTVPGVVKVPEQWRRGLVIKRTGARRAVTPASASAAGASSSPSPTSSPSLVHRSASTSARRRARRRRAVPRAGGPPGYRRAGGGGRGLGLGVQPRPPRRAARLRRCGPKPTAEWLAGWGPLERLAAPSFVSVCLEWLWYEVMILLCGLLPDPKPTVASMGVVMQTTALVYVFPSSLGLGVSKRVGNELGANRPARARASDHVAVAGAACMGLAAMSFAPSRQPQPTAPGVSLAARPAGIVDVGHAATDSVWSYYIFYELVLGTAGH</sequence>
<dbReference type="AlphaFoldDB" id="A0A5J9W841"/>
<feature type="compositionally biased region" description="Low complexity" evidence="2">
    <location>
        <begin position="63"/>
        <end position="82"/>
    </location>
</feature>
<dbReference type="GO" id="GO:0015297">
    <property type="term" value="F:antiporter activity"/>
    <property type="evidence" value="ECO:0007669"/>
    <property type="project" value="InterPro"/>
</dbReference>
<evidence type="ECO:0000256" key="3">
    <source>
        <dbReference type="SAM" id="SignalP"/>
    </source>
</evidence>
<dbReference type="GO" id="GO:0016020">
    <property type="term" value="C:membrane"/>
    <property type="evidence" value="ECO:0007669"/>
    <property type="project" value="InterPro"/>
</dbReference>
<reference evidence="4 5" key="1">
    <citation type="journal article" date="2019" name="Sci. Rep.">
        <title>A high-quality genome of Eragrostis curvula grass provides insights into Poaceae evolution and supports new strategies to enhance forage quality.</title>
        <authorList>
            <person name="Carballo J."/>
            <person name="Santos B.A.C.M."/>
            <person name="Zappacosta D."/>
            <person name="Garbus I."/>
            <person name="Selva J.P."/>
            <person name="Gallo C.A."/>
            <person name="Diaz A."/>
            <person name="Albertini E."/>
            <person name="Caccamo M."/>
            <person name="Echenique V."/>
        </authorList>
    </citation>
    <scope>NUCLEOTIDE SEQUENCE [LARGE SCALE GENOMIC DNA]</scope>
    <source>
        <strain evidence="5">cv. Victoria</strain>
        <tissue evidence="4">Leaf</tissue>
    </source>
</reference>
<evidence type="ECO:0008006" key="6">
    <source>
        <dbReference type="Google" id="ProtNLM"/>
    </source>
</evidence>
<feature type="compositionally biased region" description="Gly residues" evidence="2">
    <location>
        <begin position="107"/>
        <end position="123"/>
    </location>
</feature>